<dbReference type="KEGG" id="slx:SLAV_05195"/>
<feature type="compositionally biased region" description="Low complexity" evidence="6">
    <location>
        <begin position="60"/>
        <end position="78"/>
    </location>
</feature>
<dbReference type="PANTHER" id="PTHR43806">
    <property type="entry name" value="PEPTIDASE S8"/>
    <property type="match status" value="1"/>
</dbReference>
<dbReference type="GO" id="GO:0005615">
    <property type="term" value="C:extracellular space"/>
    <property type="evidence" value="ECO:0007669"/>
    <property type="project" value="TreeGrafter"/>
</dbReference>
<evidence type="ECO:0000313" key="8">
    <source>
        <dbReference type="EMBL" id="ATZ22944.1"/>
    </source>
</evidence>
<dbReference type="Pfam" id="PF00082">
    <property type="entry name" value="Peptidase_S8"/>
    <property type="match status" value="1"/>
</dbReference>
<evidence type="ECO:0000256" key="7">
    <source>
        <dbReference type="SAM" id="SignalP"/>
    </source>
</evidence>
<dbReference type="PROSITE" id="PS00136">
    <property type="entry name" value="SUBTILASE_ASP"/>
    <property type="match status" value="1"/>
</dbReference>
<proteinExistence type="inferred from homology"/>
<dbReference type="AlphaFoldDB" id="A0A2K8P877"/>
<dbReference type="Gene3D" id="3.40.50.200">
    <property type="entry name" value="Peptidase S8/S53 domain"/>
    <property type="match status" value="1"/>
</dbReference>
<feature type="active site" description="Charge relay system" evidence="5">
    <location>
        <position position="119"/>
    </location>
</feature>
<sequence length="382" mass="38131">MRRSYGNAMLVTAVAVALGLSACTPSGDPDPAAPARPTGGSGSAQASPSPSRSPSPRPTARPSGSAPGSPAPSGHTGATPAVRTGVPWNLDRLDQRTRPLDGRFAAGTDGSGVHVYVLDTGMDIKHPEFAGRATPGADFVGAPDTGDCSDSEGLGHGTFVAGIIGGHTYGVAPGAELVRVQAIGCEEGGGSSGPGAGTPPPAEASVVKAVEWVTAHARRPAVVNMSLNLKTRSPALDAAVQHMVESGIPAVVAAGNFNDDACGHSPAGAHGAIVVAAATADDRHWRDTEGFGSGYGSCVDLYAPGDRITSALAGTPDTVSSDSAATSWATPHVTGAVALYLSAHPGATPAQVRTWVTQQATRDALTAVPAGTPNRLLNTSVL</sequence>
<comment type="similarity">
    <text evidence="1 5">Belongs to the peptidase S8 family.</text>
</comment>
<feature type="active site" description="Charge relay system" evidence="5">
    <location>
        <position position="156"/>
    </location>
</feature>
<feature type="chain" id="PRO_5043332751" evidence="7">
    <location>
        <begin position="23"/>
        <end position="382"/>
    </location>
</feature>
<dbReference type="CDD" id="cd04077">
    <property type="entry name" value="Peptidases_S8_PCSK9_ProteinaseK_like"/>
    <property type="match status" value="1"/>
</dbReference>
<dbReference type="EC" id="3.4.21.-" evidence="8"/>
<evidence type="ECO:0000256" key="3">
    <source>
        <dbReference type="ARBA" id="ARBA00022801"/>
    </source>
</evidence>
<dbReference type="InterPro" id="IPR036852">
    <property type="entry name" value="Peptidase_S8/S53_dom_sf"/>
</dbReference>
<dbReference type="SUPFAM" id="SSF52743">
    <property type="entry name" value="Subtilisin-like"/>
    <property type="match status" value="1"/>
</dbReference>
<dbReference type="GO" id="GO:0006508">
    <property type="term" value="P:proteolysis"/>
    <property type="evidence" value="ECO:0007669"/>
    <property type="project" value="UniProtKB-KW"/>
</dbReference>
<gene>
    <name evidence="8" type="ORF">SLAV_05195</name>
</gene>
<evidence type="ECO:0000256" key="4">
    <source>
        <dbReference type="ARBA" id="ARBA00022825"/>
    </source>
</evidence>
<dbReference type="InterPro" id="IPR022398">
    <property type="entry name" value="Peptidase_S8_His-AS"/>
</dbReference>
<keyword evidence="3 5" id="KW-0378">Hydrolase</keyword>
<evidence type="ECO:0000256" key="2">
    <source>
        <dbReference type="ARBA" id="ARBA00022670"/>
    </source>
</evidence>
<dbReference type="GeneID" id="49382169"/>
<feature type="region of interest" description="Disordered" evidence="6">
    <location>
        <begin position="25"/>
        <end position="93"/>
    </location>
</feature>
<accession>A0A2K8P877</accession>
<dbReference type="InterPro" id="IPR023827">
    <property type="entry name" value="Peptidase_S8_Asp-AS"/>
</dbReference>
<organism evidence="8 9">
    <name type="scientific">Streptomyces lavendulae subsp. lavendulae</name>
    <dbReference type="NCBI Taxonomy" id="58340"/>
    <lineage>
        <taxon>Bacteria</taxon>
        <taxon>Bacillati</taxon>
        <taxon>Actinomycetota</taxon>
        <taxon>Actinomycetes</taxon>
        <taxon>Kitasatosporales</taxon>
        <taxon>Streptomycetaceae</taxon>
        <taxon>Streptomyces</taxon>
    </lineage>
</organism>
<feature type="signal peptide" evidence="7">
    <location>
        <begin position="1"/>
        <end position="22"/>
    </location>
</feature>
<dbReference type="PROSITE" id="PS51257">
    <property type="entry name" value="PROKAR_LIPOPROTEIN"/>
    <property type="match status" value="1"/>
</dbReference>
<dbReference type="InterPro" id="IPR000209">
    <property type="entry name" value="Peptidase_S8/S53_dom"/>
</dbReference>
<feature type="active site" description="Charge relay system" evidence="5">
    <location>
        <position position="327"/>
    </location>
</feature>
<dbReference type="PANTHER" id="PTHR43806:SF11">
    <property type="entry name" value="CEREVISIN-RELATED"/>
    <property type="match status" value="1"/>
</dbReference>
<keyword evidence="4 5" id="KW-0720">Serine protease</keyword>
<dbReference type="InterPro" id="IPR034193">
    <property type="entry name" value="PCSK9_ProteinaseK-like"/>
</dbReference>
<dbReference type="RefSeq" id="WP_244225234.1">
    <property type="nucleotide sequence ID" value="NZ_CP024985.1"/>
</dbReference>
<dbReference type="EMBL" id="CP024985">
    <property type="protein sequence ID" value="ATZ22944.1"/>
    <property type="molecule type" value="Genomic_DNA"/>
</dbReference>
<dbReference type="InterPro" id="IPR015500">
    <property type="entry name" value="Peptidase_S8_subtilisin-rel"/>
</dbReference>
<dbReference type="FunFam" id="3.40.50.200:FF:000016">
    <property type="entry name" value="Proprotein convertase subtilisin/kexin type 9"/>
    <property type="match status" value="1"/>
</dbReference>
<evidence type="ECO:0000313" key="9">
    <source>
        <dbReference type="Proteomes" id="UP000231791"/>
    </source>
</evidence>
<dbReference type="GO" id="GO:0004252">
    <property type="term" value="F:serine-type endopeptidase activity"/>
    <property type="evidence" value="ECO:0007669"/>
    <property type="project" value="UniProtKB-UniRule"/>
</dbReference>
<dbReference type="InterPro" id="IPR050131">
    <property type="entry name" value="Peptidase_S8_subtilisin-like"/>
</dbReference>
<name>A0A2K8P877_STRLA</name>
<keyword evidence="9" id="KW-1185">Reference proteome</keyword>
<reference evidence="8 9" key="1">
    <citation type="submission" date="2017-11" db="EMBL/GenBank/DDBJ databases">
        <title>Complete genome sequence of Streptomyces lavendulae subsp. lavendulae CCM 3239 (formerly 'Streptomyces aureofaciens CCM 3239'), the producer of the angucycline-type antibiotic auricin.</title>
        <authorList>
            <person name="Busche T."/>
            <person name="Novakova R."/>
            <person name="Al'Dilaimi A."/>
            <person name="Homerova D."/>
            <person name="Feckova L."/>
            <person name="Rezuchova B."/>
            <person name="Mingyar E."/>
            <person name="Csolleiova D."/>
            <person name="Bekeova C."/>
            <person name="Winkler A."/>
            <person name="Sevcikova B."/>
            <person name="Kalinowski J."/>
            <person name="Kormanec J."/>
            <person name="Ruckert C."/>
        </authorList>
    </citation>
    <scope>NUCLEOTIDE SEQUENCE [LARGE SCALE GENOMIC DNA]</scope>
    <source>
        <strain evidence="8 9">CCM 3239</strain>
    </source>
</reference>
<evidence type="ECO:0000256" key="6">
    <source>
        <dbReference type="SAM" id="MobiDB-lite"/>
    </source>
</evidence>
<dbReference type="PRINTS" id="PR00723">
    <property type="entry name" value="SUBTILISIN"/>
</dbReference>
<protein>
    <submittedName>
        <fullName evidence="8">Extracellular serine proteinase</fullName>
        <ecNumber evidence="8">3.4.21.-</ecNumber>
    </submittedName>
</protein>
<evidence type="ECO:0000256" key="5">
    <source>
        <dbReference type="PROSITE-ProRule" id="PRU01240"/>
    </source>
</evidence>
<dbReference type="PROSITE" id="PS51892">
    <property type="entry name" value="SUBTILASE"/>
    <property type="match status" value="1"/>
</dbReference>
<keyword evidence="7" id="KW-0732">Signal</keyword>
<dbReference type="Proteomes" id="UP000231791">
    <property type="component" value="Chromosome"/>
</dbReference>
<keyword evidence="2 5" id="KW-0645">Protease</keyword>
<evidence type="ECO:0000256" key="1">
    <source>
        <dbReference type="ARBA" id="ARBA00011073"/>
    </source>
</evidence>
<dbReference type="PROSITE" id="PS00137">
    <property type="entry name" value="SUBTILASE_HIS"/>
    <property type="match status" value="1"/>
</dbReference>